<accession>A0ABR2Z154</accession>
<evidence type="ECO:0000313" key="2">
    <source>
        <dbReference type="EMBL" id="KAK9917902.1"/>
    </source>
</evidence>
<comment type="caution">
    <text evidence="2">The sequence shown here is derived from an EMBL/GenBank/DDBJ whole genome shotgun (WGS) entry which is preliminary data.</text>
</comment>
<feature type="compositionally biased region" description="Basic and acidic residues" evidence="1">
    <location>
        <begin position="64"/>
        <end position="81"/>
    </location>
</feature>
<keyword evidence="3" id="KW-1185">Reference proteome</keyword>
<sequence length="228" mass="24545">MDDGGDKRRRTGNASAQDGVLPFGLMSLLSDILALKQIGEEDDDDDAAPEEVSLAAGRAGAAAARREEREMAARQKRLAKEKGRKRAALAEAERDARLAAQGVVPRGRVDATAEEGEEEGEGEDDLLPADVVEAIAQRSREAAAAQPEADMDEEPLAAAKKPKNRVDPSQPKKVGPFLVQPLSKLPQNKASEAAQQFVRQRMFGRGVKRSAEMLVPSTARYYGPALTF</sequence>
<feature type="compositionally biased region" description="Acidic residues" evidence="1">
    <location>
        <begin position="40"/>
        <end position="49"/>
    </location>
</feature>
<feature type="compositionally biased region" description="Low complexity" evidence="1">
    <location>
        <begin position="133"/>
        <end position="148"/>
    </location>
</feature>
<feature type="region of interest" description="Disordered" evidence="1">
    <location>
        <begin position="1"/>
        <end position="20"/>
    </location>
</feature>
<dbReference type="Proteomes" id="UP001491310">
    <property type="component" value="Unassembled WGS sequence"/>
</dbReference>
<reference evidence="2 3" key="1">
    <citation type="journal article" date="2024" name="Nat. Commun.">
        <title>Phylogenomics reveals the evolutionary origins of lichenization in chlorophyte algae.</title>
        <authorList>
            <person name="Puginier C."/>
            <person name="Libourel C."/>
            <person name="Otte J."/>
            <person name="Skaloud P."/>
            <person name="Haon M."/>
            <person name="Grisel S."/>
            <person name="Petersen M."/>
            <person name="Berrin J.G."/>
            <person name="Delaux P.M."/>
            <person name="Dal Grande F."/>
            <person name="Keller J."/>
        </authorList>
    </citation>
    <scope>NUCLEOTIDE SEQUENCE [LARGE SCALE GENOMIC DNA]</scope>
    <source>
        <strain evidence="2 3">SAG 216-7</strain>
    </source>
</reference>
<evidence type="ECO:0000256" key="1">
    <source>
        <dbReference type="SAM" id="MobiDB-lite"/>
    </source>
</evidence>
<dbReference type="PANTHER" id="PTHR36387:SF2">
    <property type="entry name" value="UDP-N-ACETYLMURAMOYL-L-ALANYL-D-GLUTAMATE-2, 6-DIAMINOPIMELATE LIGASE"/>
    <property type="match status" value="1"/>
</dbReference>
<gene>
    <name evidence="2" type="ORF">WJX75_009381</name>
</gene>
<dbReference type="PANTHER" id="PTHR36387">
    <property type="entry name" value="UDP-N-ACETYLMURAMOYL-L-ALANYL-D-GLUTAMATE-2, 6-DIAMINOPIMELATE LIGASE"/>
    <property type="match status" value="1"/>
</dbReference>
<evidence type="ECO:0008006" key="4">
    <source>
        <dbReference type="Google" id="ProtNLM"/>
    </source>
</evidence>
<protein>
    <recommendedName>
        <fullName evidence="4">Ribosome biogenesis protein NOP53</fullName>
    </recommendedName>
</protein>
<feature type="compositionally biased region" description="Acidic residues" evidence="1">
    <location>
        <begin position="112"/>
        <end position="127"/>
    </location>
</feature>
<name>A0ABR2Z154_9CHLO</name>
<proteinExistence type="predicted"/>
<dbReference type="EMBL" id="JALJOT010000002">
    <property type="protein sequence ID" value="KAK9917902.1"/>
    <property type="molecule type" value="Genomic_DNA"/>
</dbReference>
<evidence type="ECO:0000313" key="3">
    <source>
        <dbReference type="Proteomes" id="UP001491310"/>
    </source>
</evidence>
<organism evidence="2 3">
    <name type="scientific">Coccomyxa subellipsoidea</name>
    <dbReference type="NCBI Taxonomy" id="248742"/>
    <lineage>
        <taxon>Eukaryota</taxon>
        <taxon>Viridiplantae</taxon>
        <taxon>Chlorophyta</taxon>
        <taxon>core chlorophytes</taxon>
        <taxon>Trebouxiophyceae</taxon>
        <taxon>Trebouxiophyceae incertae sedis</taxon>
        <taxon>Coccomyxaceae</taxon>
        <taxon>Coccomyxa</taxon>
    </lineage>
</organism>
<feature type="region of interest" description="Disordered" evidence="1">
    <location>
        <begin position="40"/>
        <end position="192"/>
    </location>
</feature>